<gene>
    <name evidence="3" type="ORF">EDD36DRAFT_295760</name>
</gene>
<dbReference type="Pfam" id="PF07859">
    <property type="entry name" value="Abhydrolase_3"/>
    <property type="match status" value="1"/>
</dbReference>
<dbReference type="PANTHER" id="PTHR48081:SF8">
    <property type="entry name" value="ALPHA_BETA HYDROLASE FOLD-3 DOMAIN-CONTAINING PROTEIN-RELATED"/>
    <property type="match status" value="1"/>
</dbReference>
<dbReference type="InterPro" id="IPR019826">
    <property type="entry name" value="Carboxylesterase_B_AS"/>
</dbReference>
<keyword evidence="4" id="KW-1185">Reference proteome</keyword>
<keyword evidence="1 3" id="KW-0378">Hydrolase</keyword>
<evidence type="ECO:0000259" key="2">
    <source>
        <dbReference type="Pfam" id="PF07859"/>
    </source>
</evidence>
<dbReference type="InterPro" id="IPR013094">
    <property type="entry name" value="AB_hydrolase_3"/>
</dbReference>
<comment type="caution">
    <text evidence="3">The sequence shown here is derived from an EMBL/GenBank/DDBJ whole genome shotgun (WGS) entry which is preliminary data.</text>
</comment>
<dbReference type="InterPro" id="IPR050300">
    <property type="entry name" value="GDXG_lipolytic_enzyme"/>
</dbReference>
<name>A0AAN6IBU2_9EURO</name>
<accession>A0AAN6IBU2</accession>
<dbReference type="EMBL" id="MU404356">
    <property type="protein sequence ID" value="KAI1611661.1"/>
    <property type="molecule type" value="Genomic_DNA"/>
</dbReference>
<dbReference type="PANTHER" id="PTHR48081">
    <property type="entry name" value="AB HYDROLASE SUPERFAMILY PROTEIN C4A8.06C"/>
    <property type="match status" value="1"/>
</dbReference>
<organism evidence="3 4">
    <name type="scientific">Exophiala viscosa</name>
    <dbReference type="NCBI Taxonomy" id="2486360"/>
    <lineage>
        <taxon>Eukaryota</taxon>
        <taxon>Fungi</taxon>
        <taxon>Dikarya</taxon>
        <taxon>Ascomycota</taxon>
        <taxon>Pezizomycotina</taxon>
        <taxon>Eurotiomycetes</taxon>
        <taxon>Chaetothyriomycetidae</taxon>
        <taxon>Chaetothyriales</taxon>
        <taxon>Herpotrichiellaceae</taxon>
        <taxon>Exophiala</taxon>
    </lineage>
</organism>
<evidence type="ECO:0000313" key="4">
    <source>
        <dbReference type="Proteomes" id="UP001203852"/>
    </source>
</evidence>
<sequence>MSDFSEHGIPSEEWKTLEAGLPKAVAGDQSVEDLKLATNKGREDVARREMGPLSDKVSIKDHTIATRDRYALEARTYRPSSTSPGESLPIYMHFHGGGFLFGTLSSEDAICSRIAINTGVLVVNINYRHTPEHGYPMAWNDSEDALQWVAKHASEFGGDAGRIVVGGVSAGAWLSAALTQTNHRAPAAERINILGQVLMIPCLVYQECYQTQLAQLTDPAVSSYVQNEHAPILPVSRMQLFNSLLKVEKPDPEDRRLNPGLATAVDVSGLPATTLGIAGSDPLRDEGLLYGKLLAENGVPTTIHVFQGLPHGFRRFGEKLSACAVWDDVMEDGIRQALKRPPRSMEYKIQVH</sequence>
<dbReference type="Proteomes" id="UP001203852">
    <property type="component" value="Unassembled WGS sequence"/>
</dbReference>
<dbReference type="GO" id="GO:0016787">
    <property type="term" value="F:hydrolase activity"/>
    <property type="evidence" value="ECO:0007669"/>
    <property type="project" value="UniProtKB-KW"/>
</dbReference>
<dbReference type="InterPro" id="IPR029058">
    <property type="entry name" value="AB_hydrolase_fold"/>
</dbReference>
<feature type="domain" description="Alpha/beta hydrolase fold-3" evidence="2">
    <location>
        <begin position="92"/>
        <end position="313"/>
    </location>
</feature>
<dbReference type="AlphaFoldDB" id="A0AAN6IBU2"/>
<reference evidence="3" key="1">
    <citation type="journal article" date="2022" name="bioRxiv">
        <title>Deciphering the potential niche of two novel black yeast fungi from a biological soil crust based on their genomes, phenotypes, and melanin regulation.</title>
        <authorList>
            <consortium name="DOE Joint Genome Institute"/>
            <person name="Carr E.C."/>
            <person name="Barton Q."/>
            <person name="Grambo S."/>
            <person name="Sullivan M."/>
            <person name="Renfro C.M."/>
            <person name="Kuo A."/>
            <person name="Pangilinan J."/>
            <person name="Lipzen A."/>
            <person name="Keymanesh K."/>
            <person name="Savage E."/>
            <person name="Barry K."/>
            <person name="Grigoriev I.V."/>
            <person name="Riekhof W.R."/>
            <person name="Harris S.S."/>
        </authorList>
    </citation>
    <scope>NUCLEOTIDE SEQUENCE</scope>
    <source>
        <strain evidence="3">JF 03-4F</strain>
    </source>
</reference>
<evidence type="ECO:0000256" key="1">
    <source>
        <dbReference type="ARBA" id="ARBA00022801"/>
    </source>
</evidence>
<dbReference type="Gene3D" id="3.40.50.1820">
    <property type="entry name" value="alpha/beta hydrolase"/>
    <property type="match status" value="1"/>
</dbReference>
<protein>
    <submittedName>
        <fullName evidence="3">Alpha/Beta hydrolase protein</fullName>
    </submittedName>
</protein>
<dbReference type="SUPFAM" id="SSF53474">
    <property type="entry name" value="alpha/beta-Hydrolases"/>
    <property type="match status" value="1"/>
</dbReference>
<evidence type="ECO:0000313" key="3">
    <source>
        <dbReference type="EMBL" id="KAI1611661.1"/>
    </source>
</evidence>
<dbReference type="PROSITE" id="PS00122">
    <property type="entry name" value="CARBOXYLESTERASE_B_1"/>
    <property type="match status" value="1"/>
</dbReference>
<proteinExistence type="predicted"/>